<evidence type="ECO:0000313" key="4">
    <source>
        <dbReference type="Proteomes" id="UP001234989"/>
    </source>
</evidence>
<dbReference type="Pfam" id="PF17921">
    <property type="entry name" value="Integrase_H2C2"/>
    <property type="match status" value="1"/>
</dbReference>
<dbReference type="Pfam" id="PF24626">
    <property type="entry name" value="SH3_Tf2-1"/>
    <property type="match status" value="1"/>
</dbReference>
<gene>
    <name evidence="3" type="ORF">MTR67_039037</name>
</gene>
<dbReference type="EMBL" id="CP133620">
    <property type="protein sequence ID" value="WMV45652.1"/>
    <property type="molecule type" value="Genomic_DNA"/>
</dbReference>
<feature type="non-terminal residue" evidence="3">
    <location>
        <position position="1"/>
    </location>
</feature>
<dbReference type="Proteomes" id="UP001234989">
    <property type="component" value="Chromosome 9"/>
</dbReference>
<keyword evidence="4" id="KW-1185">Reference proteome</keyword>
<dbReference type="AlphaFoldDB" id="A0AAF0UGI1"/>
<dbReference type="PANTHER" id="PTHR46148">
    <property type="entry name" value="CHROMO DOMAIN-CONTAINING PROTEIN"/>
    <property type="match status" value="1"/>
</dbReference>
<dbReference type="PANTHER" id="PTHR46148:SF60">
    <property type="entry name" value="CHROMO DOMAIN-CONTAINING PROTEIN"/>
    <property type="match status" value="1"/>
</dbReference>
<proteinExistence type="predicted"/>
<evidence type="ECO:0000259" key="2">
    <source>
        <dbReference type="Pfam" id="PF24626"/>
    </source>
</evidence>
<feature type="domain" description="Tf2-1-like SH3-like" evidence="2">
    <location>
        <begin position="246"/>
        <end position="309"/>
    </location>
</feature>
<dbReference type="InterPro" id="IPR056924">
    <property type="entry name" value="SH3_Tf2-1"/>
</dbReference>
<evidence type="ECO:0000313" key="3">
    <source>
        <dbReference type="EMBL" id="WMV45652.1"/>
    </source>
</evidence>
<dbReference type="InterPro" id="IPR041588">
    <property type="entry name" value="Integrase_H2C2"/>
</dbReference>
<feature type="domain" description="Integrase zinc-binding" evidence="1">
    <location>
        <begin position="105"/>
        <end position="133"/>
    </location>
</feature>
<organism evidence="3 4">
    <name type="scientific">Solanum verrucosum</name>
    <dbReference type="NCBI Taxonomy" id="315347"/>
    <lineage>
        <taxon>Eukaryota</taxon>
        <taxon>Viridiplantae</taxon>
        <taxon>Streptophyta</taxon>
        <taxon>Embryophyta</taxon>
        <taxon>Tracheophyta</taxon>
        <taxon>Spermatophyta</taxon>
        <taxon>Magnoliopsida</taxon>
        <taxon>eudicotyledons</taxon>
        <taxon>Gunneridae</taxon>
        <taxon>Pentapetalae</taxon>
        <taxon>asterids</taxon>
        <taxon>lamiids</taxon>
        <taxon>Solanales</taxon>
        <taxon>Solanaceae</taxon>
        <taxon>Solanoideae</taxon>
        <taxon>Solaneae</taxon>
        <taxon>Solanum</taxon>
    </lineage>
</organism>
<accession>A0AAF0UGI1</accession>
<sequence>AKSLFIESIPMLYGFPKVFPTDLLGHAVSKEGMMVDPKNIHTFKNWVWPSFLTKHWGKANMVEDKLSRKTVSMDNLACFGISKCPFAKEIQTLDSKFMWLGISEKEAHGSPYSIHPGVTKMYRYLRQLYWWNGKTLQNMFPSSRIVNRVDNDSQRLAKIYLKEIVRLHVVPLSIISDCVTLMFWGKLHETLGTQLTCNTTFHPQTDGQSTRTIKGKGYKPTIDWFEVGDVNPLSVDLARKDQERVGDQVLLKVSPMKGAMRFGKKGNLSPRYIGPFKVLEGVRPVACMLALPPNLSGVHPVFDVSMLKKGHGDGDYIIKWDSIVLDKDLRYEEELIVILGQNVRKLRTKEIKSKVY</sequence>
<reference evidence="3" key="1">
    <citation type="submission" date="2023-08" db="EMBL/GenBank/DDBJ databases">
        <title>A de novo genome assembly of Solanum verrucosum Schlechtendal, a Mexican diploid species geographically isolated from the other diploid A-genome species in potato relatives.</title>
        <authorList>
            <person name="Hosaka K."/>
        </authorList>
    </citation>
    <scope>NUCLEOTIDE SEQUENCE</scope>
    <source>
        <tissue evidence="3">Young leaves</tissue>
    </source>
</reference>
<name>A0AAF0UGI1_SOLVR</name>
<evidence type="ECO:0000259" key="1">
    <source>
        <dbReference type="Pfam" id="PF17921"/>
    </source>
</evidence>
<protein>
    <submittedName>
        <fullName evidence="3">Uncharacterized protein</fullName>
    </submittedName>
</protein>